<evidence type="ECO:0000256" key="1">
    <source>
        <dbReference type="SAM" id="MobiDB-lite"/>
    </source>
</evidence>
<sequence>MQGKPFYQLFLSAQTAENGHTDWLDATSRKPNDKLDHKKDMDGRIKIRGKRYPGSHREHTRQRDARTDSISQDARNRCGQNSGQKISRKARPEPHTTDTLIKTEKGHGKRKQSNPHSGQKATQENGKRQSVSVC</sequence>
<organism evidence="2 3">
    <name type="scientific">Pseudodesulfovibrio sediminis</name>
    <dbReference type="NCBI Taxonomy" id="2810563"/>
    <lineage>
        <taxon>Bacteria</taxon>
        <taxon>Pseudomonadati</taxon>
        <taxon>Thermodesulfobacteriota</taxon>
        <taxon>Desulfovibrionia</taxon>
        <taxon>Desulfovibrionales</taxon>
        <taxon>Desulfovibrionaceae</taxon>
    </lineage>
</organism>
<feature type="compositionally biased region" description="Basic and acidic residues" evidence="1">
    <location>
        <begin position="55"/>
        <end position="67"/>
    </location>
</feature>
<evidence type="ECO:0000313" key="3">
    <source>
        <dbReference type="Proteomes" id="UP001053296"/>
    </source>
</evidence>
<feature type="compositionally biased region" description="Basic and acidic residues" evidence="1">
    <location>
        <begin position="90"/>
        <end position="106"/>
    </location>
</feature>
<proteinExistence type="predicted"/>
<name>A0ABN6EPR3_9BACT</name>
<gene>
    <name evidence="2" type="ORF">PSDVSF_06170</name>
</gene>
<feature type="region of interest" description="Disordered" evidence="1">
    <location>
        <begin position="17"/>
        <end position="134"/>
    </location>
</feature>
<protein>
    <submittedName>
        <fullName evidence="2">Uncharacterized protein</fullName>
    </submittedName>
</protein>
<keyword evidence="3" id="KW-1185">Reference proteome</keyword>
<feature type="compositionally biased region" description="Polar residues" evidence="1">
    <location>
        <begin position="68"/>
        <end position="85"/>
    </location>
</feature>
<dbReference type="EMBL" id="AP024485">
    <property type="protein sequence ID" value="BCS87375.1"/>
    <property type="molecule type" value="Genomic_DNA"/>
</dbReference>
<feature type="compositionally biased region" description="Polar residues" evidence="1">
    <location>
        <begin position="114"/>
        <end position="134"/>
    </location>
</feature>
<evidence type="ECO:0000313" key="2">
    <source>
        <dbReference type="EMBL" id="BCS87375.1"/>
    </source>
</evidence>
<feature type="compositionally biased region" description="Basic and acidic residues" evidence="1">
    <location>
        <begin position="19"/>
        <end position="45"/>
    </location>
</feature>
<dbReference type="Proteomes" id="UP001053296">
    <property type="component" value="Chromosome"/>
</dbReference>
<reference evidence="2" key="1">
    <citation type="journal article" date="2022" name="Arch. Microbiol.">
        <title>Pseudodesulfovibrio sediminis sp. nov., a mesophilic and neutrophilic sulfate-reducing bacterium isolated from sediment of a brackish lake.</title>
        <authorList>
            <person name="Takahashi A."/>
            <person name="Kojima H."/>
            <person name="Watanabe M."/>
            <person name="Fukui M."/>
        </authorList>
    </citation>
    <scope>NUCLEOTIDE SEQUENCE</scope>
    <source>
        <strain evidence="2">SF6</strain>
    </source>
</reference>
<accession>A0ABN6EPR3</accession>